<accession>A0A9P6Y010</accession>
<evidence type="ECO:0000313" key="1">
    <source>
        <dbReference type="EMBL" id="KAG1535704.1"/>
    </source>
</evidence>
<gene>
    <name evidence="1" type="ORF">G6F51_011390</name>
</gene>
<evidence type="ECO:0000313" key="2">
    <source>
        <dbReference type="Proteomes" id="UP000717996"/>
    </source>
</evidence>
<name>A0A9P6Y010_RHIOR</name>
<comment type="caution">
    <text evidence="1">The sequence shown here is derived from an EMBL/GenBank/DDBJ whole genome shotgun (WGS) entry which is preliminary data.</text>
</comment>
<dbReference type="EMBL" id="JAANIT010002696">
    <property type="protein sequence ID" value="KAG1535704.1"/>
    <property type="molecule type" value="Genomic_DNA"/>
</dbReference>
<protein>
    <submittedName>
        <fullName evidence="1">Uncharacterized protein</fullName>
    </submittedName>
</protein>
<reference evidence="1" key="1">
    <citation type="journal article" date="2020" name="Microb. Genom.">
        <title>Genetic diversity of clinical and environmental Mucorales isolates obtained from an investigation of mucormycosis cases among solid organ transplant recipients.</title>
        <authorList>
            <person name="Nguyen M.H."/>
            <person name="Kaul D."/>
            <person name="Muto C."/>
            <person name="Cheng S.J."/>
            <person name="Richter R.A."/>
            <person name="Bruno V.M."/>
            <person name="Liu G."/>
            <person name="Beyhan S."/>
            <person name="Sundermann A.J."/>
            <person name="Mounaud S."/>
            <person name="Pasculle A.W."/>
            <person name="Nierman W.C."/>
            <person name="Driscoll E."/>
            <person name="Cumbie R."/>
            <person name="Clancy C.J."/>
            <person name="Dupont C.L."/>
        </authorList>
    </citation>
    <scope>NUCLEOTIDE SEQUENCE</scope>
    <source>
        <strain evidence="1">GL16</strain>
    </source>
</reference>
<dbReference type="Proteomes" id="UP000717996">
    <property type="component" value="Unassembled WGS sequence"/>
</dbReference>
<sequence length="96" mass="10360">MDSVSAKIPSSLSDDRLLNGMVICDNEDSTLCPSANYTLLTSTRSYNKCGSSSTGPLLIFFLDLISSSQTICARGLLRSGHLPTTTLVQTKIQMQK</sequence>
<dbReference type="AlphaFoldDB" id="A0A9P6Y010"/>
<proteinExistence type="predicted"/>
<organism evidence="1 2">
    <name type="scientific">Rhizopus oryzae</name>
    <name type="common">Mucormycosis agent</name>
    <name type="synonym">Rhizopus arrhizus var. delemar</name>
    <dbReference type="NCBI Taxonomy" id="64495"/>
    <lineage>
        <taxon>Eukaryota</taxon>
        <taxon>Fungi</taxon>
        <taxon>Fungi incertae sedis</taxon>
        <taxon>Mucoromycota</taxon>
        <taxon>Mucoromycotina</taxon>
        <taxon>Mucoromycetes</taxon>
        <taxon>Mucorales</taxon>
        <taxon>Mucorineae</taxon>
        <taxon>Rhizopodaceae</taxon>
        <taxon>Rhizopus</taxon>
    </lineage>
</organism>